<dbReference type="InterPro" id="IPR002123">
    <property type="entry name" value="Plipid/glycerol_acylTrfase"/>
</dbReference>
<gene>
    <name evidence="3" type="ORF">DHV22_13355</name>
</gene>
<sequence>MGLFFYYKKISVVKEEGIPKNKPILLLSNHQNALIDALLIATTSGRFSYFLTRASVFKKKLVSKLLYSVNMLPVYRVRDGWSTISKNNYIFKTCTQKLKNNEAVALFPEGNHHINRSVRPLSKGFTRIIFETLTTYPELDLQLVPIGLNYKEGTTFGDSVALYYGKPIPARTMVSTFSNQEIVALRHIVQEKLKGLTTHIDAEVYKQTIEKLNLLQVDFLNPIAVNKCIESHFKDCQSTAKTNNNVIKQIFRGLLVLSLFVPIFIWRYYVKPKIVEVEFIATFRFAIAITLVPIWMLLCAVFMAFYFGLVYALVYFIIVLIIALLSVKL</sequence>
<keyword evidence="1" id="KW-0472">Membrane</keyword>
<dbReference type="PANTHER" id="PTHR31605">
    <property type="entry name" value="GLYCEROL-3-PHOSPHATE O-ACYLTRANSFERASE 1"/>
    <property type="match status" value="1"/>
</dbReference>
<dbReference type="SMART" id="SM00563">
    <property type="entry name" value="PlsC"/>
    <property type="match status" value="1"/>
</dbReference>
<dbReference type="CDD" id="cd07992">
    <property type="entry name" value="LPLAT_AAK14816-like"/>
    <property type="match status" value="1"/>
</dbReference>
<evidence type="ECO:0000256" key="1">
    <source>
        <dbReference type="SAM" id="Phobius"/>
    </source>
</evidence>
<evidence type="ECO:0000313" key="3">
    <source>
        <dbReference type="EMBL" id="HCY82501.1"/>
    </source>
</evidence>
<dbReference type="Pfam" id="PF01553">
    <property type="entry name" value="Acyltransferase"/>
    <property type="match status" value="1"/>
</dbReference>
<feature type="transmembrane region" description="Helical" evidence="1">
    <location>
        <begin position="281"/>
        <end position="303"/>
    </location>
</feature>
<keyword evidence="1" id="KW-0812">Transmembrane</keyword>
<accession>A0A3D6BTB9</accession>
<dbReference type="GO" id="GO:0008654">
    <property type="term" value="P:phospholipid biosynthetic process"/>
    <property type="evidence" value="ECO:0007669"/>
    <property type="project" value="TreeGrafter"/>
</dbReference>
<proteinExistence type="predicted"/>
<dbReference type="PANTHER" id="PTHR31605:SF0">
    <property type="entry name" value="GLYCEROL-3-PHOSPHATE O-ACYLTRANSFERASE 1"/>
    <property type="match status" value="1"/>
</dbReference>
<keyword evidence="1" id="KW-1133">Transmembrane helix</keyword>
<dbReference type="Proteomes" id="UP000263268">
    <property type="component" value="Unassembled WGS sequence"/>
</dbReference>
<organism evidence="3 4">
    <name type="scientific">Xanthomarina gelatinilytica</name>
    <dbReference type="NCBI Taxonomy" id="1137281"/>
    <lineage>
        <taxon>Bacteria</taxon>
        <taxon>Pseudomonadati</taxon>
        <taxon>Bacteroidota</taxon>
        <taxon>Flavobacteriia</taxon>
        <taxon>Flavobacteriales</taxon>
        <taxon>Flavobacteriaceae</taxon>
        <taxon>Xanthomarina</taxon>
    </lineage>
</organism>
<reference evidence="3 4" key="1">
    <citation type="journal article" date="2018" name="Nat. Biotechnol.">
        <title>A standardized bacterial taxonomy based on genome phylogeny substantially revises the tree of life.</title>
        <authorList>
            <person name="Parks D.H."/>
            <person name="Chuvochina M."/>
            <person name="Waite D.W."/>
            <person name="Rinke C."/>
            <person name="Skarshewski A."/>
            <person name="Chaumeil P.A."/>
            <person name="Hugenholtz P."/>
        </authorList>
    </citation>
    <scope>NUCLEOTIDE SEQUENCE [LARGE SCALE GENOMIC DNA]</scope>
    <source>
        <strain evidence="3">UBA10227</strain>
    </source>
</reference>
<evidence type="ECO:0000313" key="4">
    <source>
        <dbReference type="Proteomes" id="UP000263268"/>
    </source>
</evidence>
<evidence type="ECO:0000259" key="2">
    <source>
        <dbReference type="SMART" id="SM00563"/>
    </source>
</evidence>
<keyword evidence="3" id="KW-0012">Acyltransferase</keyword>
<feature type="transmembrane region" description="Helical" evidence="1">
    <location>
        <begin position="250"/>
        <end position="269"/>
    </location>
</feature>
<dbReference type="GO" id="GO:0004366">
    <property type="term" value="F:glycerol-3-phosphate O-acyltransferase activity"/>
    <property type="evidence" value="ECO:0007669"/>
    <property type="project" value="TreeGrafter"/>
</dbReference>
<feature type="domain" description="Phospholipid/glycerol acyltransferase" evidence="2">
    <location>
        <begin position="24"/>
        <end position="151"/>
    </location>
</feature>
<dbReference type="EMBL" id="DPRK01000212">
    <property type="protein sequence ID" value="HCY82501.1"/>
    <property type="molecule type" value="Genomic_DNA"/>
</dbReference>
<keyword evidence="3" id="KW-0808">Transferase</keyword>
<dbReference type="InterPro" id="IPR052744">
    <property type="entry name" value="GPAT/DAPAT"/>
</dbReference>
<feature type="transmembrane region" description="Helical" evidence="1">
    <location>
        <begin position="309"/>
        <end position="327"/>
    </location>
</feature>
<dbReference type="AlphaFoldDB" id="A0A3D6BTB9"/>
<comment type="caution">
    <text evidence="3">The sequence shown here is derived from an EMBL/GenBank/DDBJ whole genome shotgun (WGS) entry which is preliminary data.</text>
</comment>
<protein>
    <submittedName>
        <fullName evidence="3">Glycerol acyltransferase</fullName>
    </submittedName>
</protein>
<name>A0A3D6BTB9_9FLAO</name>
<dbReference type="GO" id="GO:0016287">
    <property type="term" value="F:glycerone-phosphate O-acyltransferase activity"/>
    <property type="evidence" value="ECO:0007669"/>
    <property type="project" value="TreeGrafter"/>
</dbReference>
<dbReference type="SUPFAM" id="SSF69593">
    <property type="entry name" value="Glycerol-3-phosphate (1)-acyltransferase"/>
    <property type="match status" value="1"/>
</dbReference>